<gene>
    <name evidence="2" type="ORF">F511_05294</name>
</gene>
<organism evidence="2 3">
    <name type="scientific">Dorcoceras hygrometricum</name>
    <dbReference type="NCBI Taxonomy" id="472368"/>
    <lineage>
        <taxon>Eukaryota</taxon>
        <taxon>Viridiplantae</taxon>
        <taxon>Streptophyta</taxon>
        <taxon>Embryophyta</taxon>
        <taxon>Tracheophyta</taxon>
        <taxon>Spermatophyta</taxon>
        <taxon>Magnoliopsida</taxon>
        <taxon>eudicotyledons</taxon>
        <taxon>Gunneridae</taxon>
        <taxon>Pentapetalae</taxon>
        <taxon>asterids</taxon>
        <taxon>lamiids</taxon>
        <taxon>Lamiales</taxon>
        <taxon>Gesneriaceae</taxon>
        <taxon>Didymocarpoideae</taxon>
        <taxon>Trichosporeae</taxon>
        <taxon>Loxocarpinae</taxon>
        <taxon>Dorcoceras</taxon>
    </lineage>
</organism>
<keyword evidence="3" id="KW-1185">Reference proteome</keyword>
<name>A0A2Z7BRP9_9LAMI</name>
<sequence length="95" mass="10754">MYDICNVLCNSCPETINIGYQNRRPSEKVKCNTWQHHREFRSYTGGPNGKYMWLIIEGDGIYPLGRDGNKGALRPPSTTYPGHNKLRGRELPGAS</sequence>
<accession>A0A2Z7BRP9</accession>
<evidence type="ECO:0000313" key="2">
    <source>
        <dbReference type="EMBL" id="KZV37054.1"/>
    </source>
</evidence>
<reference evidence="2 3" key="1">
    <citation type="journal article" date="2015" name="Proc. Natl. Acad. Sci. U.S.A.">
        <title>The resurrection genome of Boea hygrometrica: A blueprint for survival of dehydration.</title>
        <authorList>
            <person name="Xiao L."/>
            <person name="Yang G."/>
            <person name="Zhang L."/>
            <person name="Yang X."/>
            <person name="Zhao S."/>
            <person name="Ji Z."/>
            <person name="Zhou Q."/>
            <person name="Hu M."/>
            <person name="Wang Y."/>
            <person name="Chen M."/>
            <person name="Xu Y."/>
            <person name="Jin H."/>
            <person name="Xiao X."/>
            <person name="Hu G."/>
            <person name="Bao F."/>
            <person name="Hu Y."/>
            <person name="Wan P."/>
            <person name="Li L."/>
            <person name="Deng X."/>
            <person name="Kuang T."/>
            <person name="Xiang C."/>
            <person name="Zhu J.K."/>
            <person name="Oliver M.J."/>
            <person name="He Y."/>
        </authorList>
    </citation>
    <scope>NUCLEOTIDE SEQUENCE [LARGE SCALE GENOMIC DNA]</scope>
    <source>
        <strain evidence="3">cv. XS01</strain>
    </source>
</reference>
<evidence type="ECO:0000256" key="1">
    <source>
        <dbReference type="SAM" id="MobiDB-lite"/>
    </source>
</evidence>
<dbReference type="Proteomes" id="UP000250235">
    <property type="component" value="Unassembled WGS sequence"/>
</dbReference>
<dbReference type="AlphaFoldDB" id="A0A2Z7BRP9"/>
<feature type="region of interest" description="Disordered" evidence="1">
    <location>
        <begin position="67"/>
        <end position="95"/>
    </location>
</feature>
<dbReference type="EMBL" id="KV003163">
    <property type="protein sequence ID" value="KZV37054.1"/>
    <property type="molecule type" value="Genomic_DNA"/>
</dbReference>
<protein>
    <submittedName>
        <fullName evidence="2">Carbon catabolite repressor protein 46</fullName>
    </submittedName>
</protein>
<proteinExistence type="predicted"/>
<evidence type="ECO:0000313" key="3">
    <source>
        <dbReference type="Proteomes" id="UP000250235"/>
    </source>
</evidence>